<feature type="domain" description="LD-carboxypeptidase N-terminal" evidence="4">
    <location>
        <begin position="37"/>
        <end position="153"/>
    </location>
</feature>
<dbReference type="CDD" id="cd07062">
    <property type="entry name" value="Peptidase_S66_mccF_like"/>
    <property type="match status" value="1"/>
</dbReference>
<dbReference type="PANTHER" id="PTHR30237:SF5">
    <property type="entry name" value="CARBOXYPEPTIDASE VC_A0337-RELATED"/>
    <property type="match status" value="1"/>
</dbReference>
<dbReference type="GO" id="GO:0004180">
    <property type="term" value="F:carboxypeptidase activity"/>
    <property type="evidence" value="ECO:0007669"/>
    <property type="project" value="UniProtKB-KW"/>
</dbReference>
<dbReference type="SUPFAM" id="SSF141986">
    <property type="entry name" value="LD-carboxypeptidase A C-terminal domain-like"/>
    <property type="match status" value="1"/>
</dbReference>
<dbReference type="InterPro" id="IPR027461">
    <property type="entry name" value="Carboxypeptidase_A_C_sf"/>
</dbReference>
<feature type="active site" description="Charge relay system" evidence="3">
    <location>
        <position position="331"/>
    </location>
</feature>
<dbReference type="InterPro" id="IPR003507">
    <property type="entry name" value="S66_fam"/>
</dbReference>
<evidence type="ECO:0000256" key="1">
    <source>
        <dbReference type="ARBA" id="ARBA00010233"/>
    </source>
</evidence>
<keyword evidence="2" id="KW-0378">Hydrolase</keyword>
<feature type="active site" description="Nucleophile" evidence="3">
    <location>
        <position position="133"/>
    </location>
</feature>
<evidence type="ECO:0000256" key="2">
    <source>
        <dbReference type="ARBA" id="ARBA00022801"/>
    </source>
</evidence>
<keyword evidence="7" id="KW-1185">Reference proteome</keyword>
<dbReference type="InterPro" id="IPR027478">
    <property type="entry name" value="LdcA_N"/>
</dbReference>
<dbReference type="Proteomes" id="UP000243605">
    <property type="component" value="Unassembled WGS sequence"/>
</dbReference>
<keyword evidence="6" id="KW-0645">Protease</keyword>
<dbReference type="Pfam" id="PF02016">
    <property type="entry name" value="Peptidase_S66"/>
    <property type="match status" value="1"/>
</dbReference>
<feature type="domain" description="LD-carboxypeptidase C-terminal" evidence="5">
    <location>
        <begin position="224"/>
        <end position="346"/>
    </location>
</feature>
<dbReference type="PANTHER" id="PTHR30237">
    <property type="entry name" value="MURAMOYLTETRAPEPTIDE CARBOXYPEPTIDASE"/>
    <property type="match status" value="1"/>
</dbReference>
<dbReference type="InterPro" id="IPR040449">
    <property type="entry name" value="Peptidase_S66_N"/>
</dbReference>
<dbReference type="Gene3D" id="3.40.50.10740">
    <property type="entry name" value="Class I glutamine amidotransferase-like"/>
    <property type="match status" value="1"/>
</dbReference>
<sequence length="361" mass="40845">MIYFPNQSTFLYNEITKSNVRSGIIIRYPELNKRIAGITAPSSGVNKELHPMMHQAIERMTKRGFKTTVGDTVWTQEKAKSADKKTRANELNKMLQDDSIDLIFPPWGGELLIETLEHIEFDKITPKWILGYSDISALLLAVTLKTGMATAHGTNIIDIRGPKSDATTARWLDVLNTKANESVKQQSSELYQLEWKFDDPPEEIFNLTEPTKWKSVTGEPVEMNGRLLGGCTDVIHHLVGTPYGDVNGFINKQNIKENIIWYFENCEDSPTDLKRTLTQMKYAGWFDQCSGIMFGRTAVTDDVEGYTFLDVYREIQKDLGVPIIYDVDCGHVPPQMTFVNGAMAHITYENNSGTMTQNFLP</sequence>
<evidence type="ECO:0000313" key="7">
    <source>
        <dbReference type="Proteomes" id="UP000243605"/>
    </source>
</evidence>
<dbReference type="Gene3D" id="3.50.30.60">
    <property type="entry name" value="LD-carboxypeptidase A C-terminal domain-like"/>
    <property type="match status" value="1"/>
</dbReference>
<dbReference type="SUPFAM" id="SSF52317">
    <property type="entry name" value="Class I glutamine amidotransferase-like"/>
    <property type="match status" value="1"/>
</dbReference>
<protein>
    <submittedName>
        <fullName evidence="6">Muramoyltetrapeptide carboxypeptidase LdcA (Peptidoglycan recycling)</fullName>
    </submittedName>
</protein>
<gene>
    <name evidence="6" type="ORF">SAMN05192557_1829</name>
</gene>
<dbReference type="PIRSF" id="PIRSF028757">
    <property type="entry name" value="LD-carboxypeptidase"/>
    <property type="match status" value="1"/>
</dbReference>
<dbReference type="Pfam" id="PF17676">
    <property type="entry name" value="Peptidase_S66C"/>
    <property type="match status" value="1"/>
</dbReference>
<feature type="active site" description="Charge relay system" evidence="3">
    <location>
        <position position="264"/>
    </location>
</feature>
<organism evidence="6 7">
    <name type="scientific">Aliicoccus persicus</name>
    <dbReference type="NCBI Taxonomy" id="930138"/>
    <lineage>
        <taxon>Bacteria</taxon>
        <taxon>Bacillati</taxon>
        <taxon>Bacillota</taxon>
        <taxon>Bacilli</taxon>
        <taxon>Bacillales</taxon>
        <taxon>Staphylococcaceae</taxon>
        <taxon>Aliicoccus</taxon>
    </lineage>
</organism>
<dbReference type="InterPro" id="IPR029062">
    <property type="entry name" value="Class_I_gatase-like"/>
</dbReference>
<dbReference type="AlphaFoldDB" id="A0A662Z735"/>
<evidence type="ECO:0000259" key="4">
    <source>
        <dbReference type="Pfam" id="PF02016"/>
    </source>
</evidence>
<reference evidence="6 7" key="1">
    <citation type="submission" date="2016-10" db="EMBL/GenBank/DDBJ databases">
        <authorList>
            <person name="Varghese N."/>
            <person name="Submissions S."/>
        </authorList>
    </citation>
    <scope>NUCLEOTIDE SEQUENCE [LARGE SCALE GENOMIC DNA]</scope>
    <source>
        <strain evidence="6 7">IBRC-M10081</strain>
    </source>
</reference>
<evidence type="ECO:0000313" key="6">
    <source>
        <dbReference type="EMBL" id="SEW14817.1"/>
    </source>
</evidence>
<dbReference type="EMBL" id="FOIT01000006">
    <property type="protein sequence ID" value="SEW14817.1"/>
    <property type="molecule type" value="Genomic_DNA"/>
</dbReference>
<accession>A0A662Z735</accession>
<name>A0A662Z735_9STAP</name>
<comment type="similarity">
    <text evidence="1">Belongs to the peptidase S66 family.</text>
</comment>
<keyword evidence="6" id="KW-0121">Carboxypeptidase</keyword>
<dbReference type="InterPro" id="IPR040921">
    <property type="entry name" value="Peptidase_S66C"/>
</dbReference>
<proteinExistence type="inferred from homology"/>
<evidence type="ECO:0000256" key="3">
    <source>
        <dbReference type="PIRSR" id="PIRSR028757-1"/>
    </source>
</evidence>
<evidence type="ECO:0000259" key="5">
    <source>
        <dbReference type="Pfam" id="PF17676"/>
    </source>
</evidence>